<dbReference type="Pfam" id="PF00294">
    <property type="entry name" value="PfkB"/>
    <property type="match status" value="1"/>
</dbReference>
<evidence type="ECO:0000256" key="1">
    <source>
        <dbReference type="ARBA" id="ARBA00010688"/>
    </source>
</evidence>
<dbReference type="PROSITE" id="PS00584">
    <property type="entry name" value="PFKB_KINASES_2"/>
    <property type="match status" value="1"/>
</dbReference>
<dbReference type="InterPro" id="IPR002173">
    <property type="entry name" value="Carboh/pur_kinase_PfkB_CS"/>
</dbReference>
<reference evidence="9" key="1">
    <citation type="submission" date="2024-06" db="EMBL/GenBank/DDBJ databases">
        <title>Caproicibacterium argilliputei sp. nov, a novel caproic acid producing anaerobic bacterium isolated from pit mud.</title>
        <authorList>
            <person name="Zeng C."/>
        </authorList>
    </citation>
    <scope>NUCLEOTIDE SEQUENCE [LARGE SCALE GENOMIC DNA]</scope>
    <source>
        <strain evidence="9">ZCY20-5</strain>
    </source>
</reference>
<dbReference type="Proteomes" id="UP001300604">
    <property type="component" value="Chromosome"/>
</dbReference>
<proteinExistence type="inferred from homology"/>
<dbReference type="InterPro" id="IPR002139">
    <property type="entry name" value="Ribo/fructo_kinase"/>
</dbReference>
<organism evidence="8 9">
    <name type="scientific">Caproicibacterium argilliputei</name>
    <dbReference type="NCBI Taxonomy" id="3030016"/>
    <lineage>
        <taxon>Bacteria</taxon>
        <taxon>Bacillati</taxon>
        <taxon>Bacillota</taxon>
        <taxon>Clostridia</taxon>
        <taxon>Eubacteriales</taxon>
        <taxon>Oscillospiraceae</taxon>
        <taxon>Caproicibacterium</taxon>
    </lineage>
</organism>
<gene>
    <name evidence="8" type="ORF">PXC00_01145</name>
</gene>
<dbReference type="PANTHER" id="PTHR43085:SF1">
    <property type="entry name" value="PSEUDOURIDINE KINASE-RELATED"/>
    <property type="match status" value="1"/>
</dbReference>
<dbReference type="InterPro" id="IPR011611">
    <property type="entry name" value="PfkB_dom"/>
</dbReference>
<keyword evidence="4 6" id="KW-0418">Kinase</keyword>
<dbReference type="PRINTS" id="PR00990">
    <property type="entry name" value="RIBOKINASE"/>
</dbReference>
<evidence type="ECO:0000256" key="4">
    <source>
        <dbReference type="ARBA" id="ARBA00022777"/>
    </source>
</evidence>
<dbReference type="GO" id="GO:0005524">
    <property type="term" value="F:ATP binding"/>
    <property type="evidence" value="ECO:0007669"/>
    <property type="project" value="UniProtKB-KW"/>
</dbReference>
<evidence type="ECO:0000256" key="2">
    <source>
        <dbReference type="ARBA" id="ARBA00022679"/>
    </source>
</evidence>
<evidence type="ECO:0000256" key="3">
    <source>
        <dbReference type="ARBA" id="ARBA00022741"/>
    </source>
</evidence>
<name>A0AA97H1J4_9FIRM</name>
<dbReference type="InterPro" id="IPR029056">
    <property type="entry name" value="Ribokinase-like"/>
</dbReference>
<dbReference type="CDD" id="cd01167">
    <property type="entry name" value="bac_FRK"/>
    <property type="match status" value="1"/>
</dbReference>
<dbReference type="KEGG" id="carl:PXC00_01145"/>
<dbReference type="GO" id="GO:0008865">
    <property type="term" value="F:fructokinase activity"/>
    <property type="evidence" value="ECO:0007669"/>
    <property type="project" value="UniProtKB-ARBA"/>
</dbReference>
<evidence type="ECO:0000256" key="6">
    <source>
        <dbReference type="RuleBase" id="RU003704"/>
    </source>
</evidence>
<evidence type="ECO:0000313" key="8">
    <source>
        <dbReference type="EMBL" id="WOC32503.1"/>
    </source>
</evidence>
<dbReference type="Gene3D" id="3.40.1190.20">
    <property type="match status" value="1"/>
</dbReference>
<dbReference type="RefSeq" id="WP_275844636.1">
    <property type="nucleotide sequence ID" value="NZ_CP135996.1"/>
</dbReference>
<reference evidence="8 9" key="2">
    <citation type="submission" date="2024-06" db="EMBL/GenBank/DDBJ databases">
        <title>Caproicibacterium argilliputei sp. nov, a novel caproic acid producing anaerobic bacterium isolated from pit mud.</title>
        <authorList>
            <person name="Xia S."/>
        </authorList>
    </citation>
    <scope>NUCLEOTIDE SEQUENCE [LARGE SCALE GENOMIC DNA]</scope>
    <source>
        <strain evidence="8 9">ZCY20-5</strain>
    </source>
</reference>
<dbReference type="PANTHER" id="PTHR43085">
    <property type="entry name" value="HEXOKINASE FAMILY MEMBER"/>
    <property type="match status" value="1"/>
</dbReference>
<dbReference type="EMBL" id="CP135996">
    <property type="protein sequence ID" value="WOC32503.1"/>
    <property type="molecule type" value="Genomic_DNA"/>
</dbReference>
<evidence type="ECO:0000259" key="7">
    <source>
        <dbReference type="Pfam" id="PF00294"/>
    </source>
</evidence>
<dbReference type="GO" id="GO:0006000">
    <property type="term" value="P:fructose metabolic process"/>
    <property type="evidence" value="ECO:0007669"/>
    <property type="project" value="UniProtKB-ARBA"/>
</dbReference>
<protein>
    <submittedName>
        <fullName evidence="8">Carbohydrate kinase</fullName>
        <ecNumber evidence="8">2.7.1.-</ecNumber>
    </submittedName>
</protein>
<keyword evidence="2 6" id="KW-0808">Transferase</keyword>
<reference evidence="9" key="3">
    <citation type="submission" date="2024-06" db="EMBL/GenBank/DDBJ databases">
        <authorList>
            <person name="Zeng C."/>
        </authorList>
    </citation>
    <scope>NUCLEOTIDE SEQUENCE [LARGE SCALE GENOMIC DNA]</scope>
    <source>
        <strain evidence="9">ZCY20-5</strain>
    </source>
</reference>
<accession>A0AA97H1J4</accession>
<comment type="similarity">
    <text evidence="1 6">Belongs to the carbohydrate kinase PfkB family.</text>
</comment>
<dbReference type="AlphaFoldDB" id="A0AA97H1J4"/>
<dbReference type="SUPFAM" id="SSF53613">
    <property type="entry name" value="Ribokinase-like"/>
    <property type="match status" value="1"/>
</dbReference>
<keyword evidence="3" id="KW-0547">Nucleotide-binding</keyword>
<keyword evidence="9" id="KW-1185">Reference proteome</keyword>
<evidence type="ECO:0000256" key="5">
    <source>
        <dbReference type="ARBA" id="ARBA00022840"/>
    </source>
</evidence>
<sequence length="326" mass="34787">MFDITAVGELLIDFTPAGSNEAGNALFARNPGGAPANVLAAAGRLGCRTAFIGKVGADGFGRFLKATLEQNQICTENLVFSSQVHTTLAFVQLDAHGDRSFAFYRNPGADILLKPEEVKPELLRNTGVLHFGSVSLTDEPSRSATLYAVKTAKEAGAVISYDPNYRAPLWKSEQEAKEQMGAALPLADLVKLSEEEMEMLTGEQDLLTGARRIQALGVTLVLVTLGPKGAFYLLGDAFGTLPTYDVKTVDTNGAGDTFFGAVLFRLKGKALQEIRALPVSELEEIVSFANAAGSMATVKSGAIPAMPTLEEVERCRQTVPLLQANF</sequence>
<evidence type="ECO:0000313" key="9">
    <source>
        <dbReference type="Proteomes" id="UP001300604"/>
    </source>
</evidence>
<dbReference type="InterPro" id="IPR050306">
    <property type="entry name" value="PfkB_Carbo_kinase"/>
</dbReference>
<dbReference type="EC" id="2.7.1.-" evidence="8"/>
<feature type="domain" description="Carbohydrate kinase PfkB" evidence="7">
    <location>
        <begin position="3"/>
        <end position="308"/>
    </location>
</feature>
<keyword evidence="5" id="KW-0067">ATP-binding</keyword>